<feature type="region of interest" description="Disordered" evidence="1">
    <location>
        <begin position="36"/>
        <end position="57"/>
    </location>
</feature>
<evidence type="ECO:0000256" key="1">
    <source>
        <dbReference type="SAM" id="MobiDB-lite"/>
    </source>
</evidence>
<dbReference type="PANTHER" id="PTHR40072:SF1">
    <property type="entry name" value="MOLYBDOPTERIN-GUANINE DINUCLEOTIDE BIOSYNTHESIS ADAPTER PROTEIN"/>
    <property type="match status" value="1"/>
</dbReference>
<proteinExistence type="predicted"/>
<reference evidence="3 4" key="1">
    <citation type="submission" date="2024-09" db="EMBL/GenBank/DDBJ databases">
        <authorList>
            <person name="D'Angelo T."/>
        </authorList>
    </citation>
    <scope>NUCLEOTIDE SEQUENCE [LARGE SCALE GENOMIC DNA]</scope>
    <source>
        <strain evidence="3">SAG AM-320-E07</strain>
    </source>
</reference>
<dbReference type="Proteomes" id="UP001593833">
    <property type="component" value="Unassembled WGS sequence"/>
</dbReference>
<dbReference type="Pfam" id="PF03205">
    <property type="entry name" value="MobB"/>
    <property type="match status" value="1"/>
</dbReference>
<protein>
    <submittedName>
        <fullName evidence="3">Molybdopterin-guanine dinucleotide biosynthesis protein B</fullName>
    </submittedName>
</protein>
<dbReference type="InterPro" id="IPR052539">
    <property type="entry name" value="MGD_biosynthesis_adapter"/>
</dbReference>
<accession>A0ABV6YI18</accession>
<keyword evidence="4" id="KW-1185">Reference proteome</keyword>
<name>A0ABV6YI18_UNCEI</name>
<feature type="domain" description="Molybdopterin-guanine dinucleotide biosynthesis protein B (MobB)" evidence="2">
    <location>
        <begin position="4"/>
        <end position="122"/>
    </location>
</feature>
<dbReference type="InterPro" id="IPR027417">
    <property type="entry name" value="P-loop_NTPase"/>
</dbReference>
<evidence type="ECO:0000313" key="3">
    <source>
        <dbReference type="EMBL" id="MFC1571977.1"/>
    </source>
</evidence>
<evidence type="ECO:0000259" key="2">
    <source>
        <dbReference type="Pfam" id="PF03205"/>
    </source>
</evidence>
<sequence length="173" mass="18622">MTTLQIVGRKNSGKTGLVVRLLPLLKARGLRVGTVKHSSHSHALDREGSDSARHREAGSEATMVITSSGVALHFPLPGEPSAVDALIKRFQGDLDLVLIEGWKNRRGPKIEVVPPNRDGKPRDPVHLESGELIGVVHSPGLNAAIGPAMGIPRFAWEDMEGIGALVLEWFGHM</sequence>
<dbReference type="SUPFAM" id="SSF52540">
    <property type="entry name" value="P-loop containing nucleoside triphosphate hydrolases"/>
    <property type="match status" value="1"/>
</dbReference>
<gene>
    <name evidence="3" type="primary">mobB</name>
    <name evidence="3" type="ORF">ACFL6M_00100</name>
</gene>
<evidence type="ECO:0000313" key="4">
    <source>
        <dbReference type="Proteomes" id="UP001593833"/>
    </source>
</evidence>
<dbReference type="Gene3D" id="3.40.50.300">
    <property type="entry name" value="P-loop containing nucleotide triphosphate hydrolases"/>
    <property type="match status" value="1"/>
</dbReference>
<dbReference type="EMBL" id="JBHPKH010000001">
    <property type="protein sequence ID" value="MFC1571977.1"/>
    <property type="molecule type" value="Genomic_DNA"/>
</dbReference>
<organism evidence="3 4">
    <name type="scientific">Eiseniibacteriota bacterium</name>
    <dbReference type="NCBI Taxonomy" id="2212470"/>
    <lineage>
        <taxon>Bacteria</taxon>
        <taxon>Candidatus Eiseniibacteriota</taxon>
    </lineage>
</organism>
<comment type="caution">
    <text evidence="3">The sequence shown here is derived from an EMBL/GenBank/DDBJ whole genome shotgun (WGS) entry which is preliminary data.</text>
</comment>
<dbReference type="CDD" id="cd03116">
    <property type="entry name" value="MobB"/>
    <property type="match status" value="1"/>
</dbReference>
<dbReference type="NCBIfam" id="TIGR00176">
    <property type="entry name" value="mobB"/>
    <property type="match status" value="1"/>
</dbReference>
<feature type="compositionally biased region" description="Basic and acidic residues" evidence="1">
    <location>
        <begin position="42"/>
        <end position="57"/>
    </location>
</feature>
<dbReference type="InterPro" id="IPR004435">
    <property type="entry name" value="MobB_dom"/>
</dbReference>
<dbReference type="PANTHER" id="PTHR40072">
    <property type="entry name" value="MOLYBDOPTERIN-GUANINE DINUCLEOTIDE BIOSYNTHESIS ADAPTER PROTEIN-RELATED"/>
    <property type="match status" value="1"/>
</dbReference>